<protein>
    <submittedName>
        <fullName evidence="1">Uncharacterized protein</fullName>
    </submittedName>
</protein>
<organism evidence="1 2">
    <name type="scientific">Smallanthus sonchifolius</name>
    <dbReference type="NCBI Taxonomy" id="185202"/>
    <lineage>
        <taxon>Eukaryota</taxon>
        <taxon>Viridiplantae</taxon>
        <taxon>Streptophyta</taxon>
        <taxon>Embryophyta</taxon>
        <taxon>Tracheophyta</taxon>
        <taxon>Spermatophyta</taxon>
        <taxon>Magnoliopsida</taxon>
        <taxon>eudicotyledons</taxon>
        <taxon>Gunneridae</taxon>
        <taxon>Pentapetalae</taxon>
        <taxon>asterids</taxon>
        <taxon>campanulids</taxon>
        <taxon>Asterales</taxon>
        <taxon>Asteraceae</taxon>
        <taxon>Asteroideae</taxon>
        <taxon>Heliantheae alliance</taxon>
        <taxon>Millerieae</taxon>
        <taxon>Smallanthus</taxon>
    </lineage>
</organism>
<name>A0ACB9I5K5_9ASTR</name>
<keyword evidence="2" id="KW-1185">Reference proteome</keyword>
<comment type="caution">
    <text evidence="1">The sequence shown here is derived from an EMBL/GenBank/DDBJ whole genome shotgun (WGS) entry which is preliminary data.</text>
</comment>
<evidence type="ECO:0000313" key="1">
    <source>
        <dbReference type="EMBL" id="KAI3803265.1"/>
    </source>
</evidence>
<proteinExistence type="predicted"/>
<reference evidence="1 2" key="2">
    <citation type="journal article" date="2022" name="Mol. Ecol. Resour.">
        <title>The genomes of chicory, endive, great burdock and yacon provide insights into Asteraceae paleo-polyploidization history and plant inulin production.</title>
        <authorList>
            <person name="Fan W."/>
            <person name="Wang S."/>
            <person name="Wang H."/>
            <person name="Wang A."/>
            <person name="Jiang F."/>
            <person name="Liu H."/>
            <person name="Zhao H."/>
            <person name="Xu D."/>
            <person name="Zhang Y."/>
        </authorList>
    </citation>
    <scope>NUCLEOTIDE SEQUENCE [LARGE SCALE GENOMIC DNA]</scope>
    <source>
        <strain evidence="2">cv. Yunnan</strain>
        <tissue evidence="1">Leaves</tissue>
    </source>
</reference>
<dbReference type="EMBL" id="CM042027">
    <property type="protein sequence ID" value="KAI3803265.1"/>
    <property type="molecule type" value="Genomic_DNA"/>
</dbReference>
<reference evidence="2" key="1">
    <citation type="journal article" date="2022" name="Mol. Ecol. Resour.">
        <title>The genomes of chicory, endive, great burdock and yacon provide insights into Asteraceae palaeo-polyploidization history and plant inulin production.</title>
        <authorList>
            <person name="Fan W."/>
            <person name="Wang S."/>
            <person name="Wang H."/>
            <person name="Wang A."/>
            <person name="Jiang F."/>
            <person name="Liu H."/>
            <person name="Zhao H."/>
            <person name="Xu D."/>
            <person name="Zhang Y."/>
        </authorList>
    </citation>
    <scope>NUCLEOTIDE SEQUENCE [LARGE SCALE GENOMIC DNA]</scope>
    <source>
        <strain evidence="2">cv. Yunnan</strain>
    </source>
</reference>
<accession>A0ACB9I5K5</accession>
<gene>
    <name evidence="1" type="ORF">L1987_31415</name>
</gene>
<evidence type="ECO:0000313" key="2">
    <source>
        <dbReference type="Proteomes" id="UP001056120"/>
    </source>
</evidence>
<sequence>MTRTSRGKNTRIVLCGKQAVIRSNDDEHMGLATWAQDSIKEGRLKQIVDSNLSGRISRKCLKEFALLADRCLHSRPKQRPTMAEVVVGLESILALQERTDSQLLSRDNRFFGRRVPAFLFPSNRENSVEGTSLKSLDAYLYTVVGENQILHRFDFTTIVYATENFSGANRLSFARYGFVYKGKLQNGQHITITQYFEKWVYKECMNEASVLVKFEHDENMIQLFGYCIEGTKVYLLYDFASNSTLKDLILGNFFPFEIMYSSLLRRSMLSTKADVYSFGVLVLKTVTGQRVIDHTRAFAGHNEDQWLTSYAKRNWLEGTLSDIIDPRIDVDSILVTKFVEIGLLCVQEDASVRPKMEEVVDMLLGTSSLTLPVLEMRSRMNEESLPLHYNVDRSYSDSELAIYSDTGEVEEFISELGSR</sequence>
<dbReference type="Proteomes" id="UP001056120">
    <property type="component" value="Linkage Group LG10"/>
</dbReference>